<dbReference type="SUPFAM" id="SSF56784">
    <property type="entry name" value="HAD-like"/>
    <property type="match status" value="1"/>
</dbReference>
<evidence type="ECO:0000256" key="6">
    <source>
        <dbReference type="ARBA" id="ARBA00022840"/>
    </source>
</evidence>
<dbReference type="SFLD" id="SFLDF00027">
    <property type="entry name" value="p-type_atpase"/>
    <property type="match status" value="1"/>
</dbReference>
<dbReference type="InterPro" id="IPR023299">
    <property type="entry name" value="ATPase_P-typ_cyto_dom_N"/>
</dbReference>
<keyword evidence="6 13" id="KW-0067">ATP-binding</keyword>
<keyword evidence="9 11" id="KW-1133">Transmembrane helix</keyword>
<dbReference type="EC" id="3.6.3.12" evidence="13"/>
<comment type="caution">
    <text evidence="13">The sequence shown here is derived from an EMBL/GenBank/DDBJ whole genome shotgun (WGS) entry which is preliminary data.</text>
</comment>
<comment type="subcellular location">
    <subcellularLocation>
        <location evidence="1">Cell membrane</location>
        <topology evidence="1">Multi-pass membrane protein</topology>
    </subcellularLocation>
</comment>
<dbReference type="SFLD" id="SFLDS00003">
    <property type="entry name" value="Haloacid_Dehalogenase"/>
    <property type="match status" value="1"/>
</dbReference>
<dbReference type="SFLD" id="SFLDG00002">
    <property type="entry name" value="C1.7:_P-type_atpase_like"/>
    <property type="match status" value="1"/>
</dbReference>
<dbReference type="InterPro" id="IPR044492">
    <property type="entry name" value="P_typ_ATPase_HD_dom"/>
</dbReference>
<evidence type="ECO:0000313" key="14">
    <source>
        <dbReference type="Proteomes" id="UP000612009"/>
    </source>
</evidence>
<dbReference type="Gene3D" id="1.20.1110.10">
    <property type="entry name" value="Calcium-transporting ATPase, transmembrane domain"/>
    <property type="match status" value="1"/>
</dbReference>
<dbReference type="FunFam" id="2.70.150.10:FF:000160">
    <property type="entry name" value="Sarcoplasmic/endoplasmic reticulum calcium ATPase 1"/>
    <property type="match status" value="1"/>
</dbReference>
<dbReference type="InterPro" id="IPR001757">
    <property type="entry name" value="P_typ_ATPase"/>
</dbReference>
<dbReference type="SMART" id="SM00831">
    <property type="entry name" value="Cation_ATPase_N"/>
    <property type="match status" value="1"/>
</dbReference>
<feature type="transmembrane region" description="Helical" evidence="11">
    <location>
        <begin position="857"/>
        <end position="876"/>
    </location>
</feature>
<feature type="transmembrane region" description="Helical" evidence="11">
    <location>
        <begin position="242"/>
        <end position="263"/>
    </location>
</feature>
<sequence length="891" mass="96750">MDFYCEEADLVLKHLDTSESGLEADEVSRRFEKDGPNEISGKKATPAWEILLNQFKNFLIIILLAAAIVSAVVGSPTDAFVIVLIVVLAAILGFVQEYRAGKDIEALKRMTAPTAAVIRGGVEREVPARDIVAGDIVVFRSGDRIAADCRLIEAVNLRVDESALTGESVTAGKNTAVLEGKTSLGDRRNMVFMGTTITDGRGTGVVTATGMDSEFGKIGGMLSEIESVRTPLQKNLDRLGRWIGTLTLLVVGLVSLLGVIRGYDAVEMFVWGVALAVAAVPEALPAVVTVGLALGVRRMVKRHALVRQLPAVETLGATTVICTDKTGTLTQNKMTVRKVYTANRIFTITGVGYAPEGSFQHNNTTVDPVQHKTLKRVLTIGALCNDSTVSKTENGWQITGDPTEGALVVAAAKAGLVKSELNSSNERVNEIPFSSERKQMTTIHDTTDGYYAYSKGAPEVILGKCTRYSTETGEKELDKETIEEIMHEGYGMAEQGQRVIATAYKKLPGKEADADNVESELVFAGLIGMIDPPREEAKMAIETCKNAGINTVMITGDHLLTAKAVAAELGLLNEKSMVLSGEELDEMNDYDFEKIVEKIQVYARTDPSHKLRIISALQKMGHVVAMTGDGINDAPALKKADIGVAMGITGTDVSKEASDMILTDDNFASIVSSVEEGRNIFKNIRNFITYGLAIHIAEVLVVLATMLAGLPLPLIAIQILWINLVTDGLPPLTLSLEPPEKQIMNQQPRSRGEGIITTRVLFYSSLIGIIMTIQAVAIFLWYIDDLVKAQSMVFTIIVVASMFNALNWRSERQSFFTLNPLTNKPLLYAIATTILLQLAVLYTPLTSIFHTTPLNMGNWITIILLSATTLLITEVTKQIENMRNKQKIDSS</sequence>
<organism evidence="13 14">
    <name type="scientific">Candidatus Argoarchaeum ethanivorans</name>
    <dbReference type="NCBI Taxonomy" id="2608793"/>
    <lineage>
        <taxon>Archaea</taxon>
        <taxon>Methanobacteriati</taxon>
        <taxon>Methanobacteriota</taxon>
        <taxon>Stenosarchaea group</taxon>
        <taxon>Methanomicrobia</taxon>
        <taxon>Methanosarcinales</taxon>
        <taxon>Methanosarcinales incertae sedis</taxon>
        <taxon>GOM Arc I cluster</taxon>
        <taxon>Candidatus Argoarchaeum</taxon>
    </lineage>
</organism>
<evidence type="ECO:0000256" key="1">
    <source>
        <dbReference type="ARBA" id="ARBA00004651"/>
    </source>
</evidence>
<dbReference type="PRINTS" id="PR00119">
    <property type="entry name" value="CATATPASE"/>
</dbReference>
<evidence type="ECO:0000256" key="10">
    <source>
        <dbReference type="ARBA" id="ARBA00023136"/>
    </source>
</evidence>
<dbReference type="EMBL" id="CAJHIR010000064">
    <property type="protein sequence ID" value="CAD6494607.1"/>
    <property type="molecule type" value="Genomic_DNA"/>
</dbReference>
<gene>
    <name evidence="13" type="primary">kdpB_2</name>
    <name evidence="13" type="ORF">LAKADJCE_00854</name>
</gene>
<feature type="transmembrane region" description="Helical" evidence="11">
    <location>
        <begin position="760"/>
        <end position="783"/>
    </location>
</feature>
<keyword evidence="4 11" id="KW-0812">Transmembrane</keyword>
<dbReference type="InterPro" id="IPR018303">
    <property type="entry name" value="ATPase_P-typ_P_site"/>
</dbReference>
<dbReference type="GO" id="GO:0005524">
    <property type="term" value="F:ATP binding"/>
    <property type="evidence" value="ECO:0007669"/>
    <property type="project" value="UniProtKB-KW"/>
</dbReference>
<dbReference type="InterPro" id="IPR059000">
    <property type="entry name" value="ATPase_P-type_domA"/>
</dbReference>
<dbReference type="SUPFAM" id="SSF81660">
    <property type="entry name" value="Metal cation-transporting ATPase, ATP-binding domain N"/>
    <property type="match status" value="1"/>
</dbReference>
<keyword evidence="8" id="KW-1278">Translocase</keyword>
<keyword evidence="3" id="KW-0597">Phosphoprotein</keyword>
<dbReference type="FunFam" id="3.40.1110.10:FF:000094">
    <property type="entry name" value="Cation-transporting P-type ATPase"/>
    <property type="match status" value="1"/>
</dbReference>
<feature type="transmembrane region" description="Helical" evidence="11">
    <location>
        <begin position="687"/>
        <end position="709"/>
    </location>
</feature>
<keyword evidence="2" id="KW-1003">Cell membrane</keyword>
<dbReference type="FunFam" id="3.40.50.1000:FF:000028">
    <property type="entry name" value="Calcium-transporting P-type ATPase, putative"/>
    <property type="match status" value="1"/>
</dbReference>
<accession>A0A811TJG6</accession>
<dbReference type="Gene3D" id="3.40.1110.10">
    <property type="entry name" value="Calcium-transporting ATPase, cytoplasmic domain N"/>
    <property type="match status" value="1"/>
</dbReference>
<dbReference type="Proteomes" id="UP000612009">
    <property type="component" value="Unassembled WGS sequence"/>
</dbReference>
<dbReference type="NCBIfam" id="TIGR01116">
    <property type="entry name" value="ATPase-IIA1_Ca"/>
    <property type="match status" value="1"/>
</dbReference>
<dbReference type="Pfam" id="PF00689">
    <property type="entry name" value="Cation_ATPase_C"/>
    <property type="match status" value="1"/>
</dbReference>
<evidence type="ECO:0000256" key="5">
    <source>
        <dbReference type="ARBA" id="ARBA00022741"/>
    </source>
</evidence>
<feature type="transmembrane region" description="Helical" evidence="11">
    <location>
        <begin position="715"/>
        <end position="739"/>
    </location>
</feature>
<name>A0A811TJG6_9EURY</name>
<feature type="transmembrane region" description="Helical" evidence="11">
    <location>
        <begin position="55"/>
        <end position="73"/>
    </location>
</feature>
<keyword evidence="13" id="KW-0378">Hydrolase</keyword>
<dbReference type="GO" id="GO:0016887">
    <property type="term" value="F:ATP hydrolysis activity"/>
    <property type="evidence" value="ECO:0007669"/>
    <property type="project" value="InterPro"/>
</dbReference>
<dbReference type="PRINTS" id="PR00120">
    <property type="entry name" value="HATPASE"/>
</dbReference>
<dbReference type="InterPro" id="IPR023298">
    <property type="entry name" value="ATPase_P-typ_TM_dom_sf"/>
</dbReference>
<reference evidence="13" key="1">
    <citation type="submission" date="2020-10" db="EMBL/GenBank/DDBJ databases">
        <authorList>
            <person name="Hahn C.J."/>
            <person name="Laso-Perez R."/>
            <person name="Vulcano F."/>
            <person name="Vaziourakis K.-M."/>
            <person name="Stokke R."/>
            <person name="Steen I.H."/>
            <person name="Teske A."/>
            <person name="Boetius A."/>
            <person name="Liebeke M."/>
            <person name="Amann R."/>
            <person name="Knittel K."/>
        </authorList>
    </citation>
    <scope>NUCLEOTIDE SEQUENCE</scope>
    <source>
        <strain evidence="13">Gfbio:e3339647-f889-4370-9287-4fb5cb688e4c:AG392J18_GoMArc1</strain>
    </source>
</reference>
<dbReference type="GO" id="GO:0005886">
    <property type="term" value="C:plasma membrane"/>
    <property type="evidence" value="ECO:0007669"/>
    <property type="project" value="UniProtKB-SubCell"/>
</dbReference>
<evidence type="ECO:0000256" key="2">
    <source>
        <dbReference type="ARBA" id="ARBA00022475"/>
    </source>
</evidence>
<protein>
    <submittedName>
        <fullName evidence="13">Potassium-transporting ATPase ATP-binding subunit</fullName>
        <ecNumber evidence="13">3.6.3.12</ecNumber>
    </submittedName>
</protein>
<dbReference type="InterPro" id="IPR006068">
    <property type="entry name" value="ATPase_P-typ_cation-transptr_C"/>
</dbReference>
<evidence type="ECO:0000256" key="9">
    <source>
        <dbReference type="ARBA" id="ARBA00022989"/>
    </source>
</evidence>
<dbReference type="SUPFAM" id="SSF81653">
    <property type="entry name" value="Calcium ATPase, transduction domain A"/>
    <property type="match status" value="1"/>
</dbReference>
<dbReference type="Pfam" id="PF00690">
    <property type="entry name" value="Cation_ATPase_N"/>
    <property type="match status" value="1"/>
</dbReference>
<evidence type="ECO:0000259" key="12">
    <source>
        <dbReference type="SMART" id="SM00831"/>
    </source>
</evidence>
<dbReference type="InterPro" id="IPR005782">
    <property type="entry name" value="P-type_ATPase_IIA"/>
</dbReference>
<feature type="transmembrane region" description="Helical" evidence="11">
    <location>
        <begin position="79"/>
        <end position="100"/>
    </location>
</feature>
<proteinExistence type="predicted"/>
<keyword evidence="10 11" id="KW-0472">Membrane</keyword>
<evidence type="ECO:0000256" key="7">
    <source>
        <dbReference type="ARBA" id="ARBA00022842"/>
    </source>
</evidence>
<dbReference type="Gene3D" id="3.40.50.1000">
    <property type="entry name" value="HAD superfamily/HAD-like"/>
    <property type="match status" value="1"/>
</dbReference>
<evidence type="ECO:0000313" key="13">
    <source>
        <dbReference type="EMBL" id="CAD6494607.1"/>
    </source>
</evidence>
<keyword evidence="5" id="KW-0547">Nucleotide-binding</keyword>
<dbReference type="SUPFAM" id="SSF81665">
    <property type="entry name" value="Calcium ATPase, transmembrane domain M"/>
    <property type="match status" value="1"/>
</dbReference>
<dbReference type="Pfam" id="PF13246">
    <property type="entry name" value="Cation_ATPase"/>
    <property type="match status" value="1"/>
</dbReference>
<dbReference type="InterPro" id="IPR023214">
    <property type="entry name" value="HAD_sf"/>
</dbReference>
<dbReference type="PANTHER" id="PTHR43294:SF21">
    <property type="entry name" value="CATION TRANSPORTING ATPASE"/>
    <property type="match status" value="1"/>
</dbReference>
<dbReference type="InterPro" id="IPR036412">
    <property type="entry name" value="HAD-like_sf"/>
</dbReference>
<evidence type="ECO:0000256" key="4">
    <source>
        <dbReference type="ARBA" id="ARBA00022692"/>
    </source>
</evidence>
<evidence type="ECO:0000256" key="8">
    <source>
        <dbReference type="ARBA" id="ARBA00022967"/>
    </source>
</evidence>
<feature type="domain" description="Cation-transporting P-type ATPase N-terminal" evidence="12">
    <location>
        <begin position="2"/>
        <end position="75"/>
    </location>
</feature>
<feature type="transmembrane region" description="Helical" evidence="11">
    <location>
        <begin position="826"/>
        <end position="845"/>
    </location>
</feature>
<keyword evidence="7" id="KW-0460">Magnesium</keyword>
<feature type="transmembrane region" description="Helical" evidence="11">
    <location>
        <begin position="269"/>
        <end position="294"/>
    </location>
</feature>
<dbReference type="AlphaFoldDB" id="A0A811TJG6"/>
<dbReference type="Gene3D" id="2.70.150.10">
    <property type="entry name" value="Calcium-transporting ATPase, cytoplasmic transduction domain A"/>
    <property type="match status" value="1"/>
</dbReference>
<dbReference type="PROSITE" id="PS00154">
    <property type="entry name" value="ATPASE_E1_E2"/>
    <property type="match status" value="1"/>
</dbReference>
<evidence type="ECO:0000256" key="11">
    <source>
        <dbReference type="SAM" id="Phobius"/>
    </source>
</evidence>
<evidence type="ECO:0000256" key="3">
    <source>
        <dbReference type="ARBA" id="ARBA00022553"/>
    </source>
</evidence>
<dbReference type="PANTHER" id="PTHR43294">
    <property type="entry name" value="SODIUM/POTASSIUM-TRANSPORTING ATPASE SUBUNIT ALPHA"/>
    <property type="match status" value="1"/>
</dbReference>
<dbReference type="InterPro" id="IPR004014">
    <property type="entry name" value="ATPase_P-typ_cation-transptr_N"/>
</dbReference>
<dbReference type="InterPro" id="IPR008250">
    <property type="entry name" value="ATPase_P-typ_transduc_dom_A_sf"/>
</dbReference>
<feature type="transmembrane region" description="Helical" evidence="11">
    <location>
        <begin position="789"/>
        <end position="806"/>
    </location>
</feature>
<dbReference type="InterPro" id="IPR050510">
    <property type="entry name" value="Cation_transp_ATPase_P-type"/>
</dbReference>
<dbReference type="GO" id="GO:0005388">
    <property type="term" value="F:P-type calcium transporter activity"/>
    <property type="evidence" value="ECO:0007669"/>
    <property type="project" value="InterPro"/>
</dbReference>
<dbReference type="NCBIfam" id="TIGR01494">
    <property type="entry name" value="ATPase_P-type"/>
    <property type="match status" value="3"/>
</dbReference>
<dbReference type="Pfam" id="PF00122">
    <property type="entry name" value="E1-E2_ATPase"/>
    <property type="match status" value="1"/>
</dbReference>